<dbReference type="Proteomes" id="UP000253318">
    <property type="component" value="Unassembled WGS sequence"/>
</dbReference>
<protein>
    <submittedName>
        <fullName evidence="1">Uncharacterized protein</fullName>
    </submittedName>
</protein>
<sequence>MGSSQVAGVCGIRRGRLTHTGFRVYLRSNFRDTKDKDTKLDVAFAQAHNWFINWQGVQQW</sequence>
<evidence type="ECO:0000313" key="1">
    <source>
        <dbReference type="EMBL" id="RCV58064.1"/>
    </source>
</evidence>
<accession>A0A368T7U2</accession>
<dbReference type="EMBL" id="QEIN01000101">
    <property type="protein sequence ID" value="RCV58064.1"/>
    <property type="molecule type" value="Genomic_DNA"/>
</dbReference>
<organism evidence="1 2">
    <name type="scientific">Marinitenerispora sediminis</name>
    <dbReference type="NCBI Taxonomy" id="1931232"/>
    <lineage>
        <taxon>Bacteria</taxon>
        <taxon>Bacillati</taxon>
        <taxon>Actinomycetota</taxon>
        <taxon>Actinomycetes</taxon>
        <taxon>Streptosporangiales</taxon>
        <taxon>Nocardiopsidaceae</taxon>
        <taxon>Marinitenerispora</taxon>
    </lineage>
</organism>
<proteinExistence type="predicted"/>
<keyword evidence="2" id="KW-1185">Reference proteome</keyword>
<evidence type="ECO:0000313" key="2">
    <source>
        <dbReference type="Proteomes" id="UP000253318"/>
    </source>
</evidence>
<dbReference type="AlphaFoldDB" id="A0A368T7U2"/>
<name>A0A368T7U2_9ACTN</name>
<gene>
    <name evidence="1" type="ORF">DEF24_14105</name>
</gene>
<reference evidence="1 2" key="1">
    <citation type="submission" date="2018-04" db="EMBL/GenBank/DDBJ databases">
        <title>Novel actinobacteria from marine sediment.</title>
        <authorList>
            <person name="Ng Z.Y."/>
            <person name="Tan G.Y.A."/>
        </authorList>
    </citation>
    <scope>NUCLEOTIDE SEQUENCE [LARGE SCALE GENOMIC DNA]</scope>
    <source>
        <strain evidence="1 2">TPS81</strain>
    </source>
</reference>
<dbReference type="RefSeq" id="WP_114398624.1">
    <property type="nucleotide sequence ID" value="NZ_QEIM01000082.1"/>
</dbReference>
<comment type="caution">
    <text evidence="1">The sequence shown here is derived from an EMBL/GenBank/DDBJ whole genome shotgun (WGS) entry which is preliminary data.</text>
</comment>